<dbReference type="EMBL" id="CP003350">
    <property type="protein sequence ID" value="AFC86802.1"/>
    <property type="molecule type" value="Genomic_DNA"/>
</dbReference>
<dbReference type="PROSITE" id="PS51353">
    <property type="entry name" value="ARSC"/>
    <property type="match status" value="1"/>
</dbReference>
<dbReference type="PANTHER" id="PTHR30041:SF4">
    <property type="entry name" value="ARSENATE REDUCTASE"/>
    <property type="match status" value="1"/>
</dbReference>
<gene>
    <name evidence="5" type="ordered locus">Fraau_2438</name>
</gene>
<dbReference type="CDD" id="cd03034">
    <property type="entry name" value="ArsC_ArsC"/>
    <property type="match status" value="1"/>
</dbReference>
<comment type="catalytic activity">
    <reaction evidence="4">
        <text>[glutaredoxin]-dithiol + arsenate + glutathione + H(+) = glutathionyl-S-S-[glutaredoxin] + arsenite + H2O</text>
        <dbReference type="Rhea" id="RHEA:22016"/>
        <dbReference type="Rhea" id="RHEA-COMP:10729"/>
        <dbReference type="Rhea" id="RHEA-COMP:17668"/>
        <dbReference type="ChEBI" id="CHEBI:15377"/>
        <dbReference type="ChEBI" id="CHEBI:15378"/>
        <dbReference type="ChEBI" id="CHEBI:29242"/>
        <dbReference type="ChEBI" id="CHEBI:29950"/>
        <dbReference type="ChEBI" id="CHEBI:48597"/>
        <dbReference type="ChEBI" id="CHEBI:57925"/>
        <dbReference type="ChEBI" id="CHEBI:146199"/>
        <dbReference type="EC" id="1.20.4.1"/>
    </reaction>
</comment>
<dbReference type="RefSeq" id="WP_014403805.1">
    <property type="nucleotide sequence ID" value="NC_017033.1"/>
</dbReference>
<dbReference type="OrthoDB" id="9790554at2"/>
<dbReference type="InterPro" id="IPR036249">
    <property type="entry name" value="Thioredoxin-like_sf"/>
</dbReference>
<reference evidence="5" key="1">
    <citation type="submission" date="2012-02" db="EMBL/GenBank/DDBJ databases">
        <title>The complete genome of Frateuria aurantia DSM 6220.</title>
        <authorList>
            <consortium name="US DOE Joint Genome Institute (JGI-PGF)"/>
            <person name="Lucas S."/>
            <person name="Copeland A."/>
            <person name="Lapidus A."/>
            <person name="Glavina del Rio T."/>
            <person name="Dalin E."/>
            <person name="Tice H."/>
            <person name="Bruce D."/>
            <person name="Goodwin L."/>
            <person name="Pitluck S."/>
            <person name="Peters L."/>
            <person name="Ovchinnikova G."/>
            <person name="Teshima H."/>
            <person name="Kyrpides N."/>
            <person name="Mavromatis K."/>
            <person name="Ivanova N."/>
            <person name="Brettin T."/>
            <person name="Detter J.C."/>
            <person name="Han C."/>
            <person name="Larimer F."/>
            <person name="Land M."/>
            <person name="Hauser L."/>
            <person name="Markowitz V."/>
            <person name="Cheng J.-F."/>
            <person name="Hugenholtz P."/>
            <person name="Woyke T."/>
            <person name="Wu D."/>
            <person name="Brambilla E."/>
            <person name="Klenk H.-P."/>
            <person name="Eisen J.A."/>
        </authorList>
    </citation>
    <scope>NUCLEOTIDE SEQUENCE</scope>
    <source>
        <strain evidence="5">DSM 6220</strain>
    </source>
</reference>
<dbReference type="KEGG" id="fau:Fraau_2438"/>
<dbReference type="EC" id="1.20.4.1" evidence="4"/>
<dbReference type="SUPFAM" id="SSF52833">
    <property type="entry name" value="Thioredoxin-like"/>
    <property type="match status" value="1"/>
</dbReference>
<proteinExistence type="inferred from homology"/>
<dbReference type="Gene3D" id="3.40.30.10">
    <property type="entry name" value="Glutaredoxin"/>
    <property type="match status" value="1"/>
</dbReference>
<name>H8L6C5_FRAAD</name>
<dbReference type="HOGENOM" id="CLU_116644_0_1_6"/>
<dbReference type="InterPro" id="IPR006659">
    <property type="entry name" value="Arsenate_reductase"/>
</dbReference>
<dbReference type="STRING" id="767434.Fraau_2438"/>
<dbReference type="Proteomes" id="UP000005234">
    <property type="component" value="Chromosome"/>
</dbReference>
<dbReference type="PANTHER" id="PTHR30041">
    <property type="entry name" value="ARSENATE REDUCTASE"/>
    <property type="match status" value="1"/>
</dbReference>
<evidence type="ECO:0000256" key="1">
    <source>
        <dbReference type="ARBA" id="ARBA00007198"/>
    </source>
</evidence>
<organism evidence="5 6">
    <name type="scientific">Frateuria aurantia (strain ATCC 33424 / DSM 6220 / KCTC 2777 / LMG 1558 / NBRC 3245 / NCIMB 13370)</name>
    <name type="common">Acetobacter aurantius</name>
    <dbReference type="NCBI Taxonomy" id="767434"/>
    <lineage>
        <taxon>Bacteria</taxon>
        <taxon>Pseudomonadati</taxon>
        <taxon>Pseudomonadota</taxon>
        <taxon>Gammaproteobacteria</taxon>
        <taxon>Lysobacterales</taxon>
        <taxon>Rhodanobacteraceae</taxon>
        <taxon>Frateuria</taxon>
    </lineage>
</organism>
<protein>
    <recommendedName>
        <fullName evidence="4">Arsenate reductase</fullName>
        <ecNumber evidence="4">1.20.4.1</ecNumber>
    </recommendedName>
</protein>
<keyword evidence="2 4" id="KW-0560">Oxidoreductase</keyword>
<dbReference type="AlphaFoldDB" id="H8L6C5"/>
<dbReference type="InterPro" id="IPR006660">
    <property type="entry name" value="Arsenate_reductase-like"/>
</dbReference>
<keyword evidence="6" id="KW-1185">Reference proteome</keyword>
<evidence type="ECO:0000256" key="3">
    <source>
        <dbReference type="PROSITE-ProRule" id="PRU01282"/>
    </source>
</evidence>
<comment type="similarity">
    <text evidence="1 3 4">Belongs to the ArsC family.</text>
</comment>
<dbReference type="NCBIfam" id="TIGR00014">
    <property type="entry name" value="arsC"/>
    <property type="match status" value="1"/>
</dbReference>
<sequence length="123" mass="13757">MSPKDLRLYHNPRCSKSRGLLQHLQALGLQPEVVLYLEQPPSIDEMQALLAKLGLPARDVIRRDEPLYRELGLDEPTLGEMALIQAMVEHPRLIQRPILESAQLAVIGRPQEAADALLAALPR</sequence>
<dbReference type="GO" id="GO:0008794">
    <property type="term" value="F:arsenate reductase (glutaredoxin) activity"/>
    <property type="evidence" value="ECO:0007669"/>
    <property type="project" value="UniProtKB-UniRule"/>
</dbReference>
<evidence type="ECO:0000313" key="5">
    <source>
        <dbReference type="EMBL" id="AFC86802.1"/>
    </source>
</evidence>
<evidence type="ECO:0000313" key="6">
    <source>
        <dbReference type="Proteomes" id="UP000005234"/>
    </source>
</evidence>
<dbReference type="Pfam" id="PF03960">
    <property type="entry name" value="ArsC"/>
    <property type="match status" value="1"/>
</dbReference>
<accession>H8L6C5</accession>
<evidence type="ECO:0000256" key="2">
    <source>
        <dbReference type="ARBA" id="ARBA00023002"/>
    </source>
</evidence>
<evidence type="ECO:0000256" key="4">
    <source>
        <dbReference type="RuleBase" id="RU362029"/>
    </source>
</evidence>
<dbReference type="eggNOG" id="COG1393">
    <property type="taxonomic scope" value="Bacteria"/>
</dbReference>